<proteinExistence type="predicted"/>
<dbReference type="VEuPathDB" id="MicrosporidiaDB:TUBRATIS_007370"/>
<evidence type="ECO:0000313" key="3">
    <source>
        <dbReference type="Proteomes" id="UP000282876"/>
    </source>
</evidence>
<comment type="caution">
    <text evidence="2">The sequence shown here is derived from an EMBL/GenBank/DDBJ whole genome shotgun (WGS) entry which is preliminary data.</text>
</comment>
<accession>A0A437ANV7</accession>
<organism evidence="2 3">
    <name type="scientific">Tubulinosema ratisbonensis</name>
    <dbReference type="NCBI Taxonomy" id="291195"/>
    <lineage>
        <taxon>Eukaryota</taxon>
        <taxon>Fungi</taxon>
        <taxon>Fungi incertae sedis</taxon>
        <taxon>Microsporidia</taxon>
        <taxon>Tubulinosematoidea</taxon>
        <taxon>Tubulinosematidae</taxon>
        <taxon>Tubulinosema</taxon>
    </lineage>
</organism>
<dbReference type="AlphaFoldDB" id="A0A437ANV7"/>
<protein>
    <submittedName>
        <fullName evidence="2">Uncharacterized protein</fullName>
    </submittedName>
</protein>
<dbReference type="Proteomes" id="UP000282876">
    <property type="component" value="Unassembled WGS sequence"/>
</dbReference>
<dbReference type="EMBL" id="RCSS01000151">
    <property type="protein sequence ID" value="RVD92748.1"/>
    <property type="molecule type" value="Genomic_DNA"/>
</dbReference>
<keyword evidence="1" id="KW-0175">Coiled coil</keyword>
<gene>
    <name evidence="2" type="ORF">TUBRATIS_007370</name>
</gene>
<name>A0A437ANV7_9MICR</name>
<sequence>MHSDDKPLQKYDFLIKYGTLADKFTNEQNSLINELISKLKDMLITVATLVNDNSLSDLNIRVNSFSYYFYSNIIYLYSQLKEMKNDISIFVNNFNEQILTEKSKEMIYQRFLRNVNTIKESINMFIMIITKYNNNIYDGYLKDNKLTKEVKESIENKLKQSDEYLKNIKKESENKSEELITQIKKILNQ</sequence>
<evidence type="ECO:0000313" key="2">
    <source>
        <dbReference type="EMBL" id="RVD92748.1"/>
    </source>
</evidence>
<keyword evidence="3" id="KW-1185">Reference proteome</keyword>
<reference evidence="2 3" key="1">
    <citation type="submission" date="2018-10" db="EMBL/GenBank/DDBJ databases">
        <title>Draft genome sequence of the microsporidian Tubulinosema ratisbonensis.</title>
        <authorList>
            <person name="Polonais V."/>
            <person name="Peyretaillade E."/>
            <person name="Niehus S."/>
            <person name="Wawrzyniak I."/>
            <person name="Franchet A."/>
            <person name="Gaspin C."/>
            <person name="Reichstadt M."/>
            <person name="Belser C."/>
            <person name="Labadie K."/>
            <person name="Delbac F."/>
            <person name="Ferrandon D."/>
        </authorList>
    </citation>
    <scope>NUCLEOTIDE SEQUENCE [LARGE SCALE GENOMIC DNA]</scope>
    <source>
        <strain evidence="2 3">Franzen</strain>
    </source>
</reference>
<evidence type="ECO:0000256" key="1">
    <source>
        <dbReference type="SAM" id="Coils"/>
    </source>
</evidence>
<feature type="coiled-coil region" evidence="1">
    <location>
        <begin position="151"/>
        <end position="189"/>
    </location>
</feature>